<gene>
    <name evidence="1" type="ORF">EVAR_25973_1</name>
</gene>
<reference evidence="1 2" key="1">
    <citation type="journal article" date="2019" name="Commun. Biol.">
        <title>The bagworm genome reveals a unique fibroin gene that provides high tensile strength.</title>
        <authorList>
            <person name="Kono N."/>
            <person name="Nakamura H."/>
            <person name="Ohtoshi R."/>
            <person name="Tomita M."/>
            <person name="Numata K."/>
            <person name="Arakawa K."/>
        </authorList>
    </citation>
    <scope>NUCLEOTIDE SEQUENCE [LARGE SCALE GENOMIC DNA]</scope>
</reference>
<evidence type="ECO:0000313" key="2">
    <source>
        <dbReference type="Proteomes" id="UP000299102"/>
    </source>
</evidence>
<dbReference type="EMBL" id="BGZK01000262">
    <property type="protein sequence ID" value="GBP32613.1"/>
    <property type="molecule type" value="Genomic_DNA"/>
</dbReference>
<organism evidence="1 2">
    <name type="scientific">Eumeta variegata</name>
    <name type="common">Bagworm moth</name>
    <name type="synonym">Eumeta japonica</name>
    <dbReference type="NCBI Taxonomy" id="151549"/>
    <lineage>
        <taxon>Eukaryota</taxon>
        <taxon>Metazoa</taxon>
        <taxon>Ecdysozoa</taxon>
        <taxon>Arthropoda</taxon>
        <taxon>Hexapoda</taxon>
        <taxon>Insecta</taxon>
        <taxon>Pterygota</taxon>
        <taxon>Neoptera</taxon>
        <taxon>Endopterygota</taxon>
        <taxon>Lepidoptera</taxon>
        <taxon>Glossata</taxon>
        <taxon>Ditrysia</taxon>
        <taxon>Tineoidea</taxon>
        <taxon>Psychidae</taxon>
        <taxon>Oiketicinae</taxon>
        <taxon>Eumeta</taxon>
    </lineage>
</organism>
<accession>A0A4C1V1F9</accession>
<sequence length="95" mass="10202">MYASFPLDTSSEITVVLTLLTSIRMLGVLKLPIDELSATSPDARHAVDGTSKVAEAPSTSSHRLSQIGMPVGCHRITITKLFPKSPQARPNNTDL</sequence>
<proteinExistence type="predicted"/>
<protein>
    <submittedName>
        <fullName evidence="1">Uncharacterized protein</fullName>
    </submittedName>
</protein>
<dbReference type="AlphaFoldDB" id="A0A4C1V1F9"/>
<name>A0A4C1V1F9_EUMVA</name>
<dbReference type="Proteomes" id="UP000299102">
    <property type="component" value="Unassembled WGS sequence"/>
</dbReference>
<comment type="caution">
    <text evidence="1">The sequence shown here is derived from an EMBL/GenBank/DDBJ whole genome shotgun (WGS) entry which is preliminary data.</text>
</comment>
<evidence type="ECO:0000313" key="1">
    <source>
        <dbReference type="EMBL" id="GBP32613.1"/>
    </source>
</evidence>
<keyword evidence="2" id="KW-1185">Reference proteome</keyword>